<keyword evidence="4 7" id="KW-1133">Transmembrane helix</keyword>
<keyword evidence="3 7" id="KW-0812">Transmembrane</keyword>
<evidence type="ECO:0000313" key="8">
    <source>
        <dbReference type="EMBL" id="ETS84117.1"/>
    </source>
</evidence>
<evidence type="ECO:0000256" key="2">
    <source>
        <dbReference type="ARBA" id="ARBA00022448"/>
    </source>
</evidence>
<reference evidence="9" key="1">
    <citation type="journal article" date="2015" name="BMC Genomics">
        <title>Genomic and transcriptomic analysis of the endophytic fungus Pestalotiopsis fici reveals its lifestyle and high potential for synthesis of natural products.</title>
        <authorList>
            <person name="Wang X."/>
            <person name="Zhang X."/>
            <person name="Liu L."/>
            <person name="Xiang M."/>
            <person name="Wang W."/>
            <person name="Sun X."/>
            <person name="Che Y."/>
            <person name="Guo L."/>
            <person name="Liu G."/>
            <person name="Guo L."/>
            <person name="Wang C."/>
            <person name="Yin W.B."/>
            <person name="Stadler M."/>
            <person name="Zhang X."/>
            <person name="Liu X."/>
        </authorList>
    </citation>
    <scope>NUCLEOTIDE SEQUENCE [LARGE SCALE GENOMIC DNA]</scope>
    <source>
        <strain evidence="9">W106-1 / CGMCC3.15140</strain>
    </source>
</reference>
<name>W3XFB2_PESFW</name>
<feature type="transmembrane region" description="Helical" evidence="7">
    <location>
        <begin position="187"/>
        <end position="205"/>
    </location>
</feature>
<feature type="transmembrane region" description="Helical" evidence="7">
    <location>
        <begin position="108"/>
        <end position="125"/>
    </location>
</feature>
<evidence type="ECO:0000256" key="1">
    <source>
        <dbReference type="ARBA" id="ARBA00004141"/>
    </source>
</evidence>
<dbReference type="GO" id="GO:0022857">
    <property type="term" value="F:transmembrane transporter activity"/>
    <property type="evidence" value="ECO:0007669"/>
    <property type="project" value="InterPro"/>
</dbReference>
<feature type="transmembrane region" description="Helical" evidence="7">
    <location>
        <begin position="137"/>
        <end position="167"/>
    </location>
</feature>
<keyword evidence="9" id="KW-1185">Reference proteome</keyword>
<feature type="transmembrane region" description="Helical" evidence="7">
    <location>
        <begin position="449"/>
        <end position="469"/>
    </location>
</feature>
<dbReference type="GO" id="GO:0016020">
    <property type="term" value="C:membrane"/>
    <property type="evidence" value="ECO:0007669"/>
    <property type="project" value="UniProtKB-SubCell"/>
</dbReference>
<dbReference type="eggNOG" id="KOG0253">
    <property type="taxonomic scope" value="Eukaryota"/>
</dbReference>
<feature type="region of interest" description="Disordered" evidence="6">
    <location>
        <begin position="1"/>
        <end position="26"/>
    </location>
</feature>
<dbReference type="OMA" id="IWVACAC"/>
<dbReference type="Proteomes" id="UP000030651">
    <property type="component" value="Unassembled WGS sequence"/>
</dbReference>
<comment type="subcellular location">
    <subcellularLocation>
        <location evidence="1">Membrane</location>
        <topology evidence="1">Multi-pass membrane protein</topology>
    </subcellularLocation>
</comment>
<dbReference type="PANTHER" id="PTHR23511">
    <property type="entry name" value="SYNAPTIC VESICLE GLYCOPROTEIN 2"/>
    <property type="match status" value="1"/>
</dbReference>
<dbReference type="GeneID" id="19267155"/>
<accession>W3XFB2</accession>
<organism evidence="8 9">
    <name type="scientific">Pestalotiopsis fici (strain W106-1 / CGMCC3.15140)</name>
    <dbReference type="NCBI Taxonomy" id="1229662"/>
    <lineage>
        <taxon>Eukaryota</taxon>
        <taxon>Fungi</taxon>
        <taxon>Dikarya</taxon>
        <taxon>Ascomycota</taxon>
        <taxon>Pezizomycotina</taxon>
        <taxon>Sordariomycetes</taxon>
        <taxon>Xylariomycetidae</taxon>
        <taxon>Amphisphaeriales</taxon>
        <taxon>Sporocadaceae</taxon>
        <taxon>Pestalotiopsis</taxon>
    </lineage>
</organism>
<proteinExistence type="predicted"/>
<feature type="transmembrane region" description="Helical" evidence="7">
    <location>
        <begin position="68"/>
        <end position="88"/>
    </location>
</feature>
<feature type="transmembrane region" description="Helical" evidence="7">
    <location>
        <begin position="396"/>
        <end position="418"/>
    </location>
</feature>
<dbReference type="InterPro" id="IPR036259">
    <property type="entry name" value="MFS_trans_sf"/>
</dbReference>
<dbReference type="EMBL" id="KI912110">
    <property type="protein sequence ID" value="ETS84117.1"/>
    <property type="molecule type" value="Genomic_DNA"/>
</dbReference>
<feature type="transmembrane region" description="Helical" evidence="7">
    <location>
        <begin position="425"/>
        <end position="443"/>
    </location>
</feature>
<evidence type="ECO:0000313" key="9">
    <source>
        <dbReference type="Proteomes" id="UP000030651"/>
    </source>
</evidence>
<dbReference type="InParanoid" id="W3XFB2"/>
<dbReference type="SUPFAM" id="SSF103473">
    <property type="entry name" value="MFS general substrate transporter"/>
    <property type="match status" value="1"/>
</dbReference>
<gene>
    <name evidence="8" type="ORF">PFICI_02142</name>
</gene>
<evidence type="ECO:0000256" key="4">
    <source>
        <dbReference type="ARBA" id="ARBA00022989"/>
    </source>
</evidence>
<keyword evidence="5 7" id="KW-0472">Membrane</keyword>
<feature type="transmembrane region" description="Helical" evidence="7">
    <location>
        <begin position="481"/>
        <end position="504"/>
    </location>
</feature>
<feature type="transmembrane region" description="Helical" evidence="7">
    <location>
        <begin position="258"/>
        <end position="277"/>
    </location>
</feature>
<dbReference type="InterPro" id="IPR011701">
    <property type="entry name" value="MFS"/>
</dbReference>
<dbReference type="AlphaFoldDB" id="W3XFB2"/>
<sequence length="523" mass="57120">MNDCKQSHRDNEVPHDEKDEMEKIKPRESRGVGSMVDLGVNPVHGDLNLVFVEQAIERIGMGAFQWKLAFTCAFGFIVDQMLLVSISLVPTQAAAEFGPEYSTLISPFNYAGLFLGAIVLGLLADTIGRKLVWQTSLFAVCIFVMAAAGSPSWGALTGFVTIYGFFAGGNREIFKFLFFSYEANTDTLLLLLSVAIDLTLLAECLPARFSFLLTGMAAVWGLGNAITGLIAWPLLVNFSCNGTTPDTCPKSENMGWRYLYITLGGLCLLMAVGRALVLSGSESPKWLASRGRIEEAVTVLNHISNTNGSGYQVTMAQFNLPGDEAHHKNMSLRQSLSRTNQLFKGAQRVRLMICLMLLWMLIGICYPLFTIFLSYYLQAHGAQLGDGSAYQTYRDWAITSVVGIFGPILSMIMVAVPWLRSRRSIAITACLCAVFSGVFTIVVNEAQNLAFSCLTGFWLNALYSIIYSYTPQALSTENRGFGNGLLMACGRLASLTAPFIATFADVTSPVPLFVSCGMFRPGD</sequence>
<protein>
    <recommendedName>
        <fullName evidence="10">Major facilitator superfamily (MFS) profile domain-containing protein</fullName>
    </recommendedName>
</protein>
<dbReference type="OrthoDB" id="3936150at2759"/>
<dbReference type="PANTHER" id="PTHR23511:SF4">
    <property type="entry name" value="MAJOR FACILITATOR SUPERFAMILY (MFS) PROFILE DOMAIN-CONTAINING PROTEIN"/>
    <property type="match status" value="1"/>
</dbReference>
<evidence type="ECO:0008006" key="10">
    <source>
        <dbReference type="Google" id="ProtNLM"/>
    </source>
</evidence>
<evidence type="ECO:0000256" key="3">
    <source>
        <dbReference type="ARBA" id="ARBA00022692"/>
    </source>
</evidence>
<feature type="transmembrane region" description="Helical" evidence="7">
    <location>
        <begin position="351"/>
        <end position="376"/>
    </location>
</feature>
<dbReference type="KEGG" id="pfy:PFICI_02142"/>
<evidence type="ECO:0000256" key="7">
    <source>
        <dbReference type="SAM" id="Phobius"/>
    </source>
</evidence>
<keyword evidence="2" id="KW-0813">Transport</keyword>
<evidence type="ECO:0000256" key="6">
    <source>
        <dbReference type="SAM" id="MobiDB-lite"/>
    </source>
</evidence>
<dbReference type="Gene3D" id="1.20.1250.20">
    <property type="entry name" value="MFS general substrate transporter like domains"/>
    <property type="match status" value="1"/>
</dbReference>
<dbReference type="Pfam" id="PF07690">
    <property type="entry name" value="MFS_1"/>
    <property type="match status" value="1"/>
</dbReference>
<dbReference type="RefSeq" id="XP_007828914.1">
    <property type="nucleotide sequence ID" value="XM_007830723.1"/>
</dbReference>
<evidence type="ECO:0000256" key="5">
    <source>
        <dbReference type="ARBA" id="ARBA00023136"/>
    </source>
</evidence>
<dbReference type="HOGENOM" id="CLU_001265_52_4_1"/>
<feature type="transmembrane region" description="Helical" evidence="7">
    <location>
        <begin position="217"/>
        <end position="238"/>
    </location>
</feature>